<protein>
    <submittedName>
        <fullName evidence="4">Glycosyltransferase family 4 protein</fullName>
    </submittedName>
</protein>
<feature type="domain" description="Glycosyltransferase subfamily 4-like N-terminal" evidence="3">
    <location>
        <begin position="83"/>
        <end position="177"/>
    </location>
</feature>
<dbReference type="PANTHER" id="PTHR46401">
    <property type="entry name" value="GLYCOSYLTRANSFERASE WBBK-RELATED"/>
    <property type="match status" value="1"/>
</dbReference>
<dbReference type="InterPro" id="IPR001296">
    <property type="entry name" value="Glyco_trans_1"/>
</dbReference>
<organism evidence="4 5">
    <name type="scientific">Fibrella forsythiae</name>
    <dbReference type="NCBI Taxonomy" id="2817061"/>
    <lineage>
        <taxon>Bacteria</taxon>
        <taxon>Pseudomonadati</taxon>
        <taxon>Bacteroidota</taxon>
        <taxon>Cytophagia</taxon>
        <taxon>Cytophagales</taxon>
        <taxon>Spirosomataceae</taxon>
        <taxon>Fibrella</taxon>
    </lineage>
</organism>
<dbReference type="Pfam" id="PF00534">
    <property type="entry name" value="Glycos_transf_1"/>
    <property type="match status" value="1"/>
</dbReference>
<keyword evidence="5" id="KW-1185">Reference proteome</keyword>
<dbReference type="CDD" id="cd03809">
    <property type="entry name" value="GT4_MtfB-like"/>
    <property type="match status" value="1"/>
</dbReference>
<keyword evidence="1" id="KW-0808">Transferase</keyword>
<dbReference type="Proteomes" id="UP000664628">
    <property type="component" value="Unassembled WGS sequence"/>
</dbReference>
<dbReference type="RefSeq" id="WP_207329238.1">
    <property type="nucleotide sequence ID" value="NZ_JAFMYW010000003.1"/>
</dbReference>
<accession>A0ABS3JIL8</accession>
<dbReference type="PANTHER" id="PTHR46401:SF2">
    <property type="entry name" value="GLYCOSYLTRANSFERASE WBBK-RELATED"/>
    <property type="match status" value="1"/>
</dbReference>
<evidence type="ECO:0000256" key="1">
    <source>
        <dbReference type="ARBA" id="ARBA00022679"/>
    </source>
</evidence>
<comment type="caution">
    <text evidence="4">The sequence shown here is derived from an EMBL/GenBank/DDBJ whole genome shotgun (WGS) entry which is preliminary data.</text>
</comment>
<name>A0ABS3JIL8_9BACT</name>
<feature type="domain" description="Glycosyl transferase family 1" evidence="2">
    <location>
        <begin position="201"/>
        <end position="352"/>
    </location>
</feature>
<evidence type="ECO:0000313" key="4">
    <source>
        <dbReference type="EMBL" id="MBO0949261.1"/>
    </source>
</evidence>
<gene>
    <name evidence="4" type="ORF">J2I46_11760</name>
</gene>
<evidence type="ECO:0000259" key="2">
    <source>
        <dbReference type="Pfam" id="PF00534"/>
    </source>
</evidence>
<dbReference type="Gene3D" id="3.40.50.2000">
    <property type="entry name" value="Glycogen Phosphorylase B"/>
    <property type="match status" value="2"/>
</dbReference>
<reference evidence="4 5" key="1">
    <citation type="submission" date="2021-03" db="EMBL/GenBank/DDBJ databases">
        <title>Fibrella sp. HMF5405 genome sequencing and assembly.</title>
        <authorList>
            <person name="Kang H."/>
            <person name="Kim H."/>
            <person name="Bae S."/>
            <person name="Joh K."/>
        </authorList>
    </citation>
    <scope>NUCLEOTIDE SEQUENCE [LARGE SCALE GENOMIC DNA]</scope>
    <source>
        <strain evidence="4 5">HMF5405</strain>
    </source>
</reference>
<sequence length="374" mass="42606">MRILFDHQAFSQQEYGGISRYFCELITGINRTVDTNAYLSLLFSNNVHLDEVGLKKHHFFSEIDFYKKTDILYKLNKYHTILDLKWTRYDIFHSTNYDPYFIPFLKGKPFVVTFYDAIHERFNGQYKELSNVEQLINDKRLLGEQASAIIAISHATKKDLIELHGFKPDKIHVVHLGSSLGQLTTNQLTTNMSLPDMAIAPYLLYVGKRDAYKNFPTFLRAIESIIKRDELRLICAGGGAFTDEEQLLIRSFNLEARIAYQPINDTKLQSLYTNALAFVFPSLYEGFGIPVLEAFACGCPCVLSNTSSLPEVGGDAAQYFDPKEEDSIAQSVERVISDESLRSSLISKGYQRLSLFSWAQTVERTLSVYESVKG</sequence>
<dbReference type="Pfam" id="PF13439">
    <property type="entry name" value="Glyco_transf_4"/>
    <property type="match status" value="1"/>
</dbReference>
<dbReference type="SUPFAM" id="SSF53756">
    <property type="entry name" value="UDP-Glycosyltransferase/glycogen phosphorylase"/>
    <property type="match status" value="1"/>
</dbReference>
<dbReference type="InterPro" id="IPR028098">
    <property type="entry name" value="Glyco_trans_4-like_N"/>
</dbReference>
<dbReference type="EMBL" id="JAFMYW010000003">
    <property type="protein sequence ID" value="MBO0949261.1"/>
    <property type="molecule type" value="Genomic_DNA"/>
</dbReference>
<evidence type="ECO:0000313" key="5">
    <source>
        <dbReference type="Proteomes" id="UP000664628"/>
    </source>
</evidence>
<proteinExistence type="predicted"/>
<evidence type="ECO:0000259" key="3">
    <source>
        <dbReference type="Pfam" id="PF13439"/>
    </source>
</evidence>